<reference evidence="1" key="2">
    <citation type="journal article" date="2015" name="Data Brief">
        <title>Shoot transcriptome of the giant reed, Arundo donax.</title>
        <authorList>
            <person name="Barrero R.A."/>
            <person name="Guerrero F.D."/>
            <person name="Moolhuijzen P."/>
            <person name="Goolsby J.A."/>
            <person name="Tidwell J."/>
            <person name="Bellgard S.E."/>
            <person name="Bellgard M.I."/>
        </authorList>
    </citation>
    <scope>NUCLEOTIDE SEQUENCE</scope>
    <source>
        <tissue evidence="1">Shoot tissue taken approximately 20 cm above the soil surface</tissue>
    </source>
</reference>
<dbReference type="EMBL" id="GBRH01160738">
    <property type="protein sequence ID" value="JAE37158.1"/>
    <property type="molecule type" value="Transcribed_RNA"/>
</dbReference>
<protein>
    <submittedName>
        <fullName evidence="1">Uncharacterized protein</fullName>
    </submittedName>
</protein>
<evidence type="ECO:0000313" key="1">
    <source>
        <dbReference type="EMBL" id="JAE37158.1"/>
    </source>
</evidence>
<sequence length="39" mass="4268">MISSQLQIVIETYCVRTLSPPNQRAEEADSCAAGRGSER</sequence>
<name>A0A0A9HWA0_ARUDO</name>
<dbReference type="AlphaFoldDB" id="A0A0A9HWA0"/>
<accession>A0A0A9HWA0</accession>
<reference evidence="1" key="1">
    <citation type="submission" date="2014-09" db="EMBL/GenBank/DDBJ databases">
        <authorList>
            <person name="Magalhaes I.L.F."/>
            <person name="Oliveira U."/>
            <person name="Santos F.R."/>
            <person name="Vidigal T.H.D.A."/>
            <person name="Brescovit A.D."/>
            <person name="Santos A.J."/>
        </authorList>
    </citation>
    <scope>NUCLEOTIDE SEQUENCE</scope>
    <source>
        <tissue evidence="1">Shoot tissue taken approximately 20 cm above the soil surface</tissue>
    </source>
</reference>
<proteinExistence type="predicted"/>
<organism evidence="1">
    <name type="scientific">Arundo donax</name>
    <name type="common">Giant reed</name>
    <name type="synonym">Donax arundinaceus</name>
    <dbReference type="NCBI Taxonomy" id="35708"/>
    <lineage>
        <taxon>Eukaryota</taxon>
        <taxon>Viridiplantae</taxon>
        <taxon>Streptophyta</taxon>
        <taxon>Embryophyta</taxon>
        <taxon>Tracheophyta</taxon>
        <taxon>Spermatophyta</taxon>
        <taxon>Magnoliopsida</taxon>
        <taxon>Liliopsida</taxon>
        <taxon>Poales</taxon>
        <taxon>Poaceae</taxon>
        <taxon>PACMAD clade</taxon>
        <taxon>Arundinoideae</taxon>
        <taxon>Arundineae</taxon>
        <taxon>Arundo</taxon>
    </lineage>
</organism>